<dbReference type="RefSeq" id="WP_235312911.1">
    <property type="nucleotide sequence ID" value="NZ_JAKGAS010000006.1"/>
</dbReference>
<keyword evidence="2" id="KW-1185">Reference proteome</keyword>
<organism evidence="1 2">
    <name type="scientific">Paraglaciecola algarum</name>
    <dbReference type="NCBI Taxonomy" id="3050085"/>
    <lineage>
        <taxon>Bacteria</taxon>
        <taxon>Pseudomonadati</taxon>
        <taxon>Pseudomonadota</taxon>
        <taxon>Gammaproteobacteria</taxon>
        <taxon>Alteromonadales</taxon>
        <taxon>Alteromonadaceae</taxon>
        <taxon>Paraglaciecola</taxon>
    </lineage>
</organism>
<accession>A0ABS9D7E7</accession>
<sequence length="189" mass="21311">MQSHTITRRVFIGASTFILSVPLLASSFNKQRSLIEITQDGQFFSSSELTVLSDVADIMLPKTDTPSATDAHVVVILDAMMLSWAVTHTQEQFRACIKLIEDLATQTYDSVYINLSLAKRSQLITELDSRAFEQKKSNMSVNYRRLKEMIFHIYYTSEQVATDYVAMPGGYAGDISKTEFEAAQKRGYL</sequence>
<proteinExistence type="predicted"/>
<dbReference type="Proteomes" id="UP001521137">
    <property type="component" value="Unassembled WGS sequence"/>
</dbReference>
<evidence type="ECO:0000313" key="2">
    <source>
        <dbReference type="Proteomes" id="UP001521137"/>
    </source>
</evidence>
<gene>
    <name evidence="1" type="ORF">L0668_12190</name>
</gene>
<dbReference type="InterPro" id="IPR027056">
    <property type="entry name" value="Gluconate_2DH_su3"/>
</dbReference>
<reference evidence="1 2" key="1">
    <citation type="submission" date="2022-01" db="EMBL/GenBank/DDBJ databases">
        <title>Paraglaciecola sp. G1-23.</title>
        <authorList>
            <person name="Jin M.S."/>
            <person name="Han D.M."/>
            <person name="Kim H.M."/>
            <person name="Jeon C.O."/>
        </authorList>
    </citation>
    <scope>NUCLEOTIDE SEQUENCE [LARGE SCALE GENOMIC DNA]</scope>
    <source>
        <strain evidence="1 2">G1-23</strain>
    </source>
</reference>
<name>A0ABS9D7E7_9ALTE</name>
<dbReference type="EMBL" id="JAKGAS010000006">
    <property type="protein sequence ID" value="MCF2948871.1"/>
    <property type="molecule type" value="Genomic_DNA"/>
</dbReference>
<protein>
    <submittedName>
        <fullName evidence="1">Gluconate 2-dehydrogenase subunit 3 family protein</fullName>
    </submittedName>
</protein>
<dbReference type="Pfam" id="PF13618">
    <property type="entry name" value="Gluconate_2-dh3"/>
    <property type="match status" value="1"/>
</dbReference>
<comment type="caution">
    <text evidence="1">The sequence shown here is derived from an EMBL/GenBank/DDBJ whole genome shotgun (WGS) entry which is preliminary data.</text>
</comment>
<evidence type="ECO:0000313" key="1">
    <source>
        <dbReference type="EMBL" id="MCF2948871.1"/>
    </source>
</evidence>